<dbReference type="Proteomes" id="UP000219412">
    <property type="component" value="Unassembled WGS sequence"/>
</dbReference>
<dbReference type="AlphaFoldDB" id="A0A285UQ60"/>
<evidence type="ECO:0000313" key="3">
    <source>
        <dbReference type="Proteomes" id="UP000219412"/>
    </source>
</evidence>
<name>A0A285UQ60_9STAP</name>
<gene>
    <name evidence="2" type="ORF">SAMN05878391_2121</name>
</gene>
<dbReference type="OrthoDB" id="2390171at2"/>
<keyword evidence="3" id="KW-1185">Reference proteome</keyword>
<accession>A0A285UQ60</accession>
<organism evidence="2 3">
    <name type="scientific">Salinicoccus kekensis</name>
    <dbReference type="NCBI Taxonomy" id="714307"/>
    <lineage>
        <taxon>Bacteria</taxon>
        <taxon>Bacillati</taxon>
        <taxon>Bacillota</taxon>
        <taxon>Bacilli</taxon>
        <taxon>Bacillales</taxon>
        <taxon>Staphylococcaceae</taxon>
        <taxon>Salinicoccus</taxon>
    </lineage>
</organism>
<proteinExistence type="predicted"/>
<sequence>MWILVIVLAGILASVISEYLKHRRKMEQMRLDHIDKEIELERMKQENYLLENEEMRTVLDRIKEDNKRLEAQKDTKWLIQETRERQLEERSG</sequence>
<evidence type="ECO:0000313" key="2">
    <source>
        <dbReference type="EMBL" id="SOC43827.1"/>
    </source>
</evidence>
<evidence type="ECO:0000256" key="1">
    <source>
        <dbReference type="SAM" id="Coils"/>
    </source>
</evidence>
<reference evidence="3" key="1">
    <citation type="submission" date="2017-08" db="EMBL/GenBank/DDBJ databases">
        <authorList>
            <person name="Varghese N."/>
            <person name="Submissions S."/>
        </authorList>
    </citation>
    <scope>NUCLEOTIDE SEQUENCE [LARGE SCALE GENOMIC DNA]</scope>
    <source>
        <strain evidence="3">DSM 23173</strain>
    </source>
</reference>
<dbReference type="RefSeq" id="WP_097041877.1">
    <property type="nucleotide sequence ID" value="NZ_OBQF01000005.1"/>
</dbReference>
<feature type="coiled-coil region" evidence="1">
    <location>
        <begin position="26"/>
        <end position="72"/>
    </location>
</feature>
<dbReference type="EMBL" id="OBQF01000005">
    <property type="protein sequence ID" value="SOC43827.1"/>
    <property type="molecule type" value="Genomic_DNA"/>
</dbReference>
<keyword evidence="1" id="KW-0175">Coiled coil</keyword>
<protein>
    <submittedName>
        <fullName evidence="2">Uncharacterized protein</fullName>
    </submittedName>
</protein>